<organism evidence="1 2">
    <name type="scientific">Owenia fusiformis</name>
    <name type="common">Polychaete worm</name>
    <dbReference type="NCBI Taxonomy" id="6347"/>
    <lineage>
        <taxon>Eukaryota</taxon>
        <taxon>Metazoa</taxon>
        <taxon>Spiralia</taxon>
        <taxon>Lophotrochozoa</taxon>
        <taxon>Annelida</taxon>
        <taxon>Polychaeta</taxon>
        <taxon>Sedentaria</taxon>
        <taxon>Canalipalpata</taxon>
        <taxon>Sabellida</taxon>
        <taxon>Oweniida</taxon>
        <taxon>Oweniidae</taxon>
        <taxon>Owenia</taxon>
    </lineage>
</organism>
<reference evidence="1" key="1">
    <citation type="submission" date="2022-03" db="EMBL/GenBank/DDBJ databases">
        <authorList>
            <person name="Martin C."/>
        </authorList>
    </citation>
    <scope>NUCLEOTIDE SEQUENCE</scope>
</reference>
<protein>
    <submittedName>
        <fullName evidence="1">Uncharacterized protein</fullName>
    </submittedName>
</protein>
<accession>A0A8J1UHV1</accession>
<gene>
    <name evidence="1" type="ORF">OFUS_LOCUS11375</name>
</gene>
<dbReference type="Proteomes" id="UP000749559">
    <property type="component" value="Unassembled WGS sequence"/>
</dbReference>
<dbReference type="EMBL" id="CAIIXF020000006">
    <property type="protein sequence ID" value="CAH1785300.1"/>
    <property type="molecule type" value="Genomic_DNA"/>
</dbReference>
<keyword evidence="2" id="KW-1185">Reference proteome</keyword>
<dbReference type="AlphaFoldDB" id="A0A8J1UHV1"/>
<feature type="non-terminal residue" evidence="1">
    <location>
        <position position="1"/>
    </location>
</feature>
<evidence type="ECO:0000313" key="2">
    <source>
        <dbReference type="Proteomes" id="UP000749559"/>
    </source>
</evidence>
<evidence type="ECO:0000313" key="1">
    <source>
        <dbReference type="EMBL" id="CAH1785300.1"/>
    </source>
</evidence>
<sequence>SIDADVSQTSMQLRQSLELSSLGPWMTSPESLWSPSVVCGLSTPPDNLTPSTSVTDLAASMSSQLNRSGMYITLKIHAPTYHVINKCVYHLATPNLHKYVIHGNLFYHFTYIT</sequence>
<comment type="caution">
    <text evidence="1">The sequence shown here is derived from an EMBL/GenBank/DDBJ whole genome shotgun (WGS) entry which is preliminary data.</text>
</comment>
<proteinExistence type="predicted"/>
<name>A0A8J1UHV1_OWEFU</name>